<dbReference type="GO" id="GO:0044773">
    <property type="term" value="P:mitotic DNA damage checkpoint signaling"/>
    <property type="evidence" value="ECO:0007669"/>
    <property type="project" value="TreeGrafter"/>
</dbReference>
<dbReference type="Pfam" id="PF00069">
    <property type="entry name" value="Pkinase"/>
    <property type="match status" value="1"/>
</dbReference>
<dbReference type="SMART" id="SM00220">
    <property type="entry name" value="S_TKc"/>
    <property type="match status" value="1"/>
</dbReference>
<dbReference type="EMBL" id="JACGCI010000060">
    <property type="protein sequence ID" value="KAF6749844.1"/>
    <property type="molecule type" value="Genomic_DNA"/>
</dbReference>
<dbReference type="OrthoDB" id="5987198at2759"/>
<accession>A0A8H6HMN3</accession>
<dbReference type="InterPro" id="IPR011009">
    <property type="entry name" value="Kinase-like_dom_sf"/>
</dbReference>
<dbReference type="GO" id="GO:0005634">
    <property type="term" value="C:nucleus"/>
    <property type="evidence" value="ECO:0007669"/>
    <property type="project" value="TreeGrafter"/>
</dbReference>
<dbReference type="PROSITE" id="PS50011">
    <property type="entry name" value="PROTEIN_KINASE_DOM"/>
    <property type="match status" value="1"/>
</dbReference>
<dbReference type="GO" id="GO:0004674">
    <property type="term" value="F:protein serine/threonine kinase activity"/>
    <property type="evidence" value="ECO:0007669"/>
    <property type="project" value="TreeGrafter"/>
</dbReference>
<sequence length="370" mass="43297">MESEEATNNWFETLTPLEIKWRDRYEWLLTVGYQLRPRYKPGWTPSWKVDPRLKFLNCEDSVVNDNDIICDATRLKDQSQVVLKIVDKGSKYQELELHRFLSDESDTQNHAIPILEVLTSEDRPSEVIVVLPLCRAWDVPEFDTVGEVVDFIGQILEGFKFLHGELIAHRDIKHNNIVMEPRALYDGPFHMFSPNNTPDFKRKVTPARTRTQGRPRYYIIDFGLSKRYEASQDPPMEVTGIYGSDLTVPEFSYPDQPHNPFLIDVYCLGNMLKLKVLQGKAETLGFDWILPLLEDMINEDPTKRPDMSAVFSKFTELVKGLSEKTLRSQYKLGLTDLDWVERRTRYIPHWWRRIWFVATRTPPIPTFKAE</sequence>
<keyword evidence="3" id="KW-1185">Reference proteome</keyword>
<gene>
    <name evidence="2" type="ORF">DFP72DRAFT_1173179</name>
</gene>
<keyword evidence="2" id="KW-0418">Kinase</keyword>
<dbReference type="InterPro" id="IPR000719">
    <property type="entry name" value="Prot_kinase_dom"/>
</dbReference>
<dbReference type="InterPro" id="IPR008271">
    <property type="entry name" value="Ser/Thr_kinase_AS"/>
</dbReference>
<dbReference type="PROSITE" id="PS00108">
    <property type="entry name" value="PROTEIN_KINASE_ST"/>
    <property type="match status" value="1"/>
</dbReference>
<evidence type="ECO:0000259" key="1">
    <source>
        <dbReference type="PROSITE" id="PS50011"/>
    </source>
</evidence>
<dbReference type="AlphaFoldDB" id="A0A8H6HMN3"/>
<evidence type="ECO:0000313" key="2">
    <source>
        <dbReference type="EMBL" id="KAF6749844.1"/>
    </source>
</evidence>
<organism evidence="2 3">
    <name type="scientific">Ephemerocybe angulata</name>
    <dbReference type="NCBI Taxonomy" id="980116"/>
    <lineage>
        <taxon>Eukaryota</taxon>
        <taxon>Fungi</taxon>
        <taxon>Dikarya</taxon>
        <taxon>Basidiomycota</taxon>
        <taxon>Agaricomycotina</taxon>
        <taxon>Agaricomycetes</taxon>
        <taxon>Agaricomycetidae</taxon>
        <taxon>Agaricales</taxon>
        <taxon>Agaricineae</taxon>
        <taxon>Psathyrellaceae</taxon>
        <taxon>Ephemerocybe</taxon>
    </lineage>
</organism>
<dbReference type="Proteomes" id="UP000521943">
    <property type="component" value="Unassembled WGS sequence"/>
</dbReference>
<proteinExistence type="predicted"/>
<dbReference type="SUPFAM" id="SSF56112">
    <property type="entry name" value="Protein kinase-like (PK-like)"/>
    <property type="match status" value="1"/>
</dbReference>
<keyword evidence="2" id="KW-0808">Transferase</keyword>
<dbReference type="PANTHER" id="PTHR44167:SF24">
    <property type="entry name" value="SERINE_THREONINE-PROTEIN KINASE CHK2"/>
    <property type="match status" value="1"/>
</dbReference>
<name>A0A8H6HMN3_9AGAR</name>
<dbReference type="PANTHER" id="PTHR44167">
    <property type="entry name" value="OVARIAN-SPECIFIC SERINE/THREONINE-PROTEIN KINASE LOK-RELATED"/>
    <property type="match status" value="1"/>
</dbReference>
<reference evidence="2 3" key="1">
    <citation type="submission" date="2020-07" db="EMBL/GenBank/DDBJ databases">
        <title>Comparative genomics of pyrophilous fungi reveals a link between fire events and developmental genes.</title>
        <authorList>
            <consortium name="DOE Joint Genome Institute"/>
            <person name="Steindorff A.S."/>
            <person name="Carver A."/>
            <person name="Calhoun S."/>
            <person name="Stillman K."/>
            <person name="Liu H."/>
            <person name="Lipzen A."/>
            <person name="Pangilinan J."/>
            <person name="Labutti K."/>
            <person name="Bruns T.D."/>
            <person name="Grigoriev I.V."/>
        </authorList>
    </citation>
    <scope>NUCLEOTIDE SEQUENCE [LARGE SCALE GENOMIC DNA]</scope>
    <source>
        <strain evidence="2 3">CBS 144469</strain>
    </source>
</reference>
<comment type="caution">
    <text evidence="2">The sequence shown here is derived from an EMBL/GenBank/DDBJ whole genome shotgun (WGS) entry which is preliminary data.</text>
</comment>
<protein>
    <submittedName>
        <fullName evidence="2">Kinase-like domain-containing protein</fullName>
    </submittedName>
</protein>
<feature type="domain" description="Protein kinase" evidence="1">
    <location>
        <begin position="33"/>
        <end position="370"/>
    </location>
</feature>
<dbReference type="Gene3D" id="1.10.510.10">
    <property type="entry name" value="Transferase(Phosphotransferase) domain 1"/>
    <property type="match status" value="1"/>
</dbReference>
<dbReference type="GO" id="GO:0005737">
    <property type="term" value="C:cytoplasm"/>
    <property type="evidence" value="ECO:0007669"/>
    <property type="project" value="TreeGrafter"/>
</dbReference>
<evidence type="ECO:0000313" key="3">
    <source>
        <dbReference type="Proteomes" id="UP000521943"/>
    </source>
</evidence>
<dbReference type="GO" id="GO:0005524">
    <property type="term" value="F:ATP binding"/>
    <property type="evidence" value="ECO:0007669"/>
    <property type="project" value="InterPro"/>
</dbReference>